<feature type="domain" description="RNA polymerase sigma-70 region 2" evidence="5">
    <location>
        <begin position="36"/>
        <end position="102"/>
    </location>
</feature>
<dbReference type="GO" id="GO:0003677">
    <property type="term" value="F:DNA binding"/>
    <property type="evidence" value="ECO:0007669"/>
    <property type="project" value="InterPro"/>
</dbReference>
<dbReference type="Proteomes" id="UP000570361">
    <property type="component" value="Unassembled WGS sequence"/>
</dbReference>
<evidence type="ECO:0000256" key="2">
    <source>
        <dbReference type="ARBA" id="ARBA00023015"/>
    </source>
</evidence>
<gene>
    <name evidence="7" type="ORF">FHS18_002574</name>
</gene>
<dbReference type="InterPro" id="IPR014284">
    <property type="entry name" value="RNA_pol_sigma-70_dom"/>
</dbReference>
<name>A0A7W5AXQ1_9BACL</name>
<dbReference type="InterPro" id="IPR013324">
    <property type="entry name" value="RNA_pol_sigma_r3/r4-like"/>
</dbReference>
<comment type="caution">
    <text evidence="7">The sequence shown here is derived from an EMBL/GenBank/DDBJ whole genome shotgun (WGS) entry which is preliminary data.</text>
</comment>
<evidence type="ECO:0000259" key="5">
    <source>
        <dbReference type="Pfam" id="PF04542"/>
    </source>
</evidence>
<dbReference type="EMBL" id="JACHXK010000005">
    <property type="protein sequence ID" value="MBB3110507.1"/>
    <property type="molecule type" value="Genomic_DNA"/>
</dbReference>
<dbReference type="PANTHER" id="PTHR43133:SF51">
    <property type="entry name" value="RNA POLYMERASE SIGMA FACTOR"/>
    <property type="match status" value="1"/>
</dbReference>
<dbReference type="Gene3D" id="1.10.10.10">
    <property type="entry name" value="Winged helix-like DNA-binding domain superfamily/Winged helix DNA-binding domain"/>
    <property type="match status" value="1"/>
</dbReference>
<evidence type="ECO:0000313" key="8">
    <source>
        <dbReference type="Proteomes" id="UP000570361"/>
    </source>
</evidence>
<dbReference type="InterPro" id="IPR013325">
    <property type="entry name" value="RNA_pol_sigma_r2"/>
</dbReference>
<evidence type="ECO:0000256" key="3">
    <source>
        <dbReference type="ARBA" id="ARBA00023082"/>
    </source>
</evidence>
<dbReference type="RefSeq" id="WP_246427625.1">
    <property type="nucleotide sequence ID" value="NZ_JACHXK010000005.1"/>
</dbReference>
<accession>A0A7W5AXQ1</accession>
<keyword evidence="4" id="KW-0804">Transcription</keyword>
<evidence type="ECO:0000256" key="1">
    <source>
        <dbReference type="ARBA" id="ARBA00010641"/>
    </source>
</evidence>
<keyword evidence="8" id="KW-1185">Reference proteome</keyword>
<evidence type="ECO:0000259" key="6">
    <source>
        <dbReference type="Pfam" id="PF08281"/>
    </source>
</evidence>
<feature type="domain" description="RNA polymerase sigma factor 70 region 4 type 2" evidence="6">
    <location>
        <begin position="161"/>
        <end position="213"/>
    </location>
</feature>
<evidence type="ECO:0000313" key="7">
    <source>
        <dbReference type="EMBL" id="MBB3110507.1"/>
    </source>
</evidence>
<dbReference type="InterPro" id="IPR013249">
    <property type="entry name" value="RNA_pol_sigma70_r4_t2"/>
</dbReference>
<sequence length="223" mass="25364">MERAGGLRKGERSIQLQDEAIVERIVQGEQELYRLLVERHRNMLYGLIYGVLRHPRDAEDALQEALMRIYLSLPQFRGQSFKAWISRIAVNGAIDLRRSRARKQALVTVGSHAQTEGISGALAGGDYAAPTAGGRMDDWVHDGTGCSPPAETVVLHQERKERVEAMVEAMPEGYSSVVRAFYLEEKSQREIAEAEQIEVKSVESRLYRAKQWMRKHWKEDDLT</sequence>
<dbReference type="GO" id="GO:0006352">
    <property type="term" value="P:DNA-templated transcription initiation"/>
    <property type="evidence" value="ECO:0007669"/>
    <property type="project" value="InterPro"/>
</dbReference>
<dbReference type="NCBIfam" id="TIGR02937">
    <property type="entry name" value="sigma70-ECF"/>
    <property type="match status" value="1"/>
</dbReference>
<keyword evidence="2" id="KW-0805">Transcription regulation</keyword>
<dbReference type="Pfam" id="PF08281">
    <property type="entry name" value="Sigma70_r4_2"/>
    <property type="match status" value="1"/>
</dbReference>
<evidence type="ECO:0000256" key="4">
    <source>
        <dbReference type="ARBA" id="ARBA00023163"/>
    </source>
</evidence>
<dbReference type="InterPro" id="IPR007627">
    <property type="entry name" value="RNA_pol_sigma70_r2"/>
</dbReference>
<reference evidence="7 8" key="1">
    <citation type="submission" date="2020-08" db="EMBL/GenBank/DDBJ databases">
        <title>Genomic Encyclopedia of Type Strains, Phase III (KMG-III): the genomes of soil and plant-associated and newly described type strains.</title>
        <authorList>
            <person name="Whitman W."/>
        </authorList>
    </citation>
    <scope>NUCLEOTIDE SEQUENCE [LARGE SCALE GENOMIC DNA]</scope>
    <source>
        <strain evidence="7 8">CECT 5862</strain>
    </source>
</reference>
<dbReference type="AlphaFoldDB" id="A0A7W5AXQ1"/>
<dbReference type="CDD" id="cd06171">
    <property type="entry name" value="Sigma70_r4"/>
    <property type="match status" value="1"/>
</dbReference>
<protein>
    <submittedName>
        <fullName evidence="7">RNA polymerase sigma factor (Sigma-70 family)</fullName>
    </submittedName>
</protein>
<dbReference type="GO" id="GO:0016987">
    <property type="term" value="F:sigma factor activity"/>
    <property type="evidence" value="ECO:0007669"/>
    <property type="project" value="UniProtKB-KW"/>
</dbReference>
<dbReference type="Pfam" id="PF04542">
    <property type="entry name" value="Sigma70_r2"/>
    <property type="match status" value="1"/>
</dbReference>
<proteinExistence type="inferred from homology"/>
<organism evidence="7 8">
    <name type="scientific">Paenibacillus phyllosphaerae</name>
    <dbReference type="NCBI Taxonomy" id="274593"/>
    <lineage>
        <taxon>Bacteria</taxon>
        <taxon>Bacillati</taxon>
        <taxon>Bacillota</taxon>
        <taxon>Bacilli</taxon>
        <taxon>Bacillales</taxon>
        <taxon>Paenibacillaceae</taxon>
        <taxon>Paenibacillus</taxon>
    </lineage>
</organism>
<dbReference type="PANTHER" id="PTHR43133">
    <property type="entry name" value="RNA POLYMERASE ECF-TYPE SIGMA FACTO"/>
    <property type="match status" value="1"/>
</dbReference>
<comment type="similarity">
    <text evidence="1">Belongs to the sigma-70 factor family. ECF subfamily.</text>
</comment>
<keyword evidence="3" id="KW-0731">Sigma factor</keyword>
<dbReference type="InterPro" id="IPR036388">
    <property type="entry name" value="WH-like_DNA-bd_sf"/>
</dbReference>
<dbReference type="SUPFAM" id="SSF88946">
    <property type="entry name" value="Sigma2 domain of RNA polymerase sigma factors"/>
    <property type="match status" value="1"/>
</dbReference>
<dbReference type="InterPro" id="IPR039425">
    <property type="entry name" value="RNA_pol_sigma-70-like"/>
</dbReference>
<dbReference type="Gene3D" id="1.10.1740.10">
    <property type="match status" value="1"/>
</dbReference>
<dbReference type="SUPFAM" id="SSF88659">
    <property type="entry name" value="Sigma3 and sigma4 domains of RNA polymerase sigma factors"/>
    <property type="match status" value="1"/>
</dbReference>